<keyword evidence="7" id="KW-1005">Bacterial flagellum biogenesis</keyword>
<protein>
    <recommendedName>
        <fullName evidence="4">Flagellar assembly protein FliH</fullName>
    </recommendedName>
</protein>
<keyword evidence="12" id="KW-0969">Cilium</keyword>
<dbReference type="EMBL" id="JBHSUB010000006">
    <property type="protein sequence ID" value="MFC6377388.1"/>
    <property type="molecule type" value="Genomic_DNA"/>
</dbReference>
<keyword evidence="13" id="KW-1185">Reference proteome</keyword>
<reference evidence="13" key="1">
    <citation type="journal article" date="2019" name="Int. J. Syst. Evol. Microbiol.">
        <title>The Global Catalogue of Microorganisms (GCM) 10K type strain sequencing project: providing services to taxonomists for standard genome sequencing and annotation.</title>
        <authorList>
            <consortium name="The Broad Institute Genomics Platform"/>
            <consortium name="The Broad Institute Genome Sequencing Center for Infectious Disease"/>
            <person name="Wu L."/>
            <person name="Ma J."/>
        </authorList>
    </citation>
    <scope>NUCLEOTIDE SEQUENCE [LARGE SCALE GENOMIC DNA]</scope>
    <source>
        <strain evidence="13">CGMCC 1.18518</strain>
    </source>
</reference>
<sequence>MSDIPAAELWKNWQPEEFDLTGEIITASLPQPDIAQPPAPAPEGEAPPRHSAPPPSAPCPVSLTEEEKQQAWQEGYQQGMARGEMLGHQRGIDEALQQAQQESAQKTEEMQQQLSGLAAGFSRSLAMFDGMVTGRLLQLALQIAWQICGDNVACDTRLLTENIRQLLAQDPLFSGTPCLRVHPQDLDVAQQVFGTQISEHGWQLVADATLRPGDCRLQGEEGELDSSLSTRWLALCQRAQSGAY</sequence>
<evidence type="ECO:0000256" key="4">
    <source>
        <dbReference type="ARBA" id="ARBA00016507"/>
    </source>
</evidence>
<accession>A0ABW1VYI0</accession>
<name>A0ABW1VYI0_9GAMM</name>
<organism evidence="12 13">
    <name type="scientific">Tatumella terrea</name>
    <dbReference type="NCBI Taxonomy" id="419007"/>
    <lineage>
        <taxon>Bacteria</taxon>
        <taxon>Pseudomonadati</taxon>
        <taxon>Pseudomonadota</taxon>
        <taxon>Gammaproteobacteria</taxon>
        <taxon>Enterobacterales</taxon>
        <taxon>Erwiniaceae</taxon>
        <taxon>Tatumella</taxon>
    </lineage>
</organism>
<comment type="similarity">
    <text evidence="3">Belongs to the FliH family.</text>
</comment>
<dbReference type="PANTHER" id="PTHR34982">
    <property type="entry name" value="YOP PROTEINS TRANSLOCATION PROTEIN L"/>
    <property type="match status" value="1"/>
</dbReference>
<evidence type="ECO:0000256" key="3">
    <source>
        <dbReference type="ARBA" id="ARBA00006602"/>
    </source>
</evidence>
<dbReference type="InterPro" id="IPR000563">
    <property type="entry name" value="Flag_FliH"/>
</dbReference>
<feature type="region of interest" description="Disordered" evidence="10">
    <location>
        <begin position="24"/>
        <end position="68"/>
    </location>
</feature>
<dbReference type="Pfam" id="PF02108">
    <property type="entry name" value="FliH"/>
    <property type="match status" value="1"/>
</dbReference>
<keyword evidence="5" id="KW-0813">Transport</keyword>
<evidence type="ECO:0000313" key="12">
    <source>
        <dbReference type="EMBL" id="MFC6377388.1"/>
    </source>
</evidence>
<comment type="subcellular location">
    <subcellularLocation>
        <location evidence="2">Cytoplasm</location>
    </subcellularLocation>
</comment>
<dbReference type="Proteomes" id="UP001596230">
    <property type="component" value="Unassembled WGS sequence"/>
</dbReference>
<evidence type="ECO:0000259" key="11">
    <source>
        <dbReference type="Pfam" id="PF02108"/>
    </source>
</evidence>
<dbReference type="RefSeq" id="WP_212712773.1">
    <property type="nucleotide sequence ID" value="NZ_JBHSUB010000006.1"/>
</dbReference>
<evidence type="ECO:0000256" key="8">
    <source>
        <dbReference type="ARBA" id="ARBA00022927"/>
    </source>
</evidence>
<dbReference type="InterPro" id="IPR018035">
    <property type="entry name" value="Flagellar_FliH/T3SS_HrpE"/>
</dbReference>
<feature type="domain" description="Flagellar assembly protein FliH/Type III secretion system HrpE" evidence="11">
    <location>
        <begin position="109"/>
        <end position="232"/>
    </location>
</feature>
<evidence type="ECO:0000256" key="2">
    <source>
        <dbReference type="ARBA" id="ARBA00004496"/>
    </source>
</evidence>
<comment type="caution">
    <text evidence="12">The sequence shown here is derived from an EMBL/GenBank/DDBJ whole genome shotgun (WGS) entry which is preliminary data.</text>
</comment>
<evidence type="ECO:0000256" key="6">
    <source>
        <dbReference type="ARBA" id="ARBA00022490"/>
    </source>
</evidence>
<keyword evidence="12" id="KW-0966">Cell projection</keyword>
<dbReference type="PANTHER" id="PTHR34982:SF1">
    <property type="entry name" value="FLAGELLAR ASSEMBLY PROTEIN FLIH"/>
    <property type="match status" value="1"/>
</dbReference>
<keyword evidence="9" id="KW-1006">Bacterial flagellum protein export</keyword>
<gene>
    <name evidence="12" type="ORF">ACFP9W_04680</name>
</gene>
<comment type="function">
    <text evidence="1">Needed for flagellar regrowth and assembly.</text>
</comment>
<dbReference type="PRINTS" id="PR01003">
    <property type="entry name" value="FLGFLIH"/>
</dbReference>
<keyword evidence="8" id="KW-0653">Protein transport</keyword>
<dbReference type="InterPro" id="IPR051472">
    <property type="entry name" value="T3SS_Stator/FliH"/>
</dbReference>
<evidence type="ECO:0000256" key="5">
    <source>
        <dbReference type="ARBA" id="ARBA00022448"/>
    </source>
</evidence>
<evidence type="ECO:0000256" key="10">
    <source>
        <dbReference type="SAM" id="MobiDB-lite"/>
    </source>
</evidence>
<evidence type="ECO:0000313" key="13">
    <source>
        <dbReference type="Proteomes" id="UP001596230"/>
    </source>
</evidence>
<evidence type="ECO:0000256" key="7">
    <source>
        <dbReference type="ARBA" id="ARBA00022795"/>
    </source>
</evidence>
<keyword evidence="6" id="KW-0963">Cytoplasm</keyword>
<evidence type="ECO:0000256" key="1">
    <source>
        <dbReference type="ARBA" id="ARBA00003041"/>
    </source>
</evidence>
<proteinExistence type="inferred from homology"/>
<evidence type="ECO:0000256" key="9">
    <source>
        <dbReference type="ARBA" id="ARBA00023225"/>
    </source>
</evidence>
<keyword evidence="12" id="KW-0282">Flagellum</keyword>